<keyword evidence="5" id="KW-0969">Cilium</keyword>
<proteinExistence type="predicted"/>
<feature type="signal peptide" evidence="4">
    <location>
        <begin position="1"/>
        <end position="23"/>
    </location>
</feature>
<keyword evidence="3" id="KW-0975">Bacterial flagellum</keyword>
<sequence>MKKVFKVLVNFALLFALCIPAFSQPSSKSVETFVIDNFDTEPDWKWTVNASRFIAEGYPKYGYFTGIPNSLKPFQKADVEPKVFGVKTAYNRKGDNWFEIIPMQGDSVYEYPFIGTVDHLDFWVWGANYLYYLEIMVRDANGRVHVLPAGNLAFNGWKNVVVKIPGWIPQHSKLRSGPQSMTLVGFRVRTDGAEYVDDFVIYFDNLKYMSNSLSFIYDGYELHDADFSDAESGSSGSESTSEAK</sequence>
<dbReference type="Pfam" id="PF04620">
    <property type="entry name" value="FlaA"/>
    <property type="match status" value="1"/>
</dbReference>
<dbReference type="Proteomes" id="UP000190423">
    <property type="component" value="Unassembled WGS sequence"/>
</dbReference>
<keyword evidence="6" id="KW-1185">Reference proteome</keyword>
<keyword evidence="4" id="KW-0732">Signal</keyword>
<dbReference type="RefSeq" id="WP_078933302.1">
    <property type="nucleotide sequence ID" value="NZ_FUWG01000009.1"/>
</dbReference>
<dbReference type="AlphaFoldDB" id="A0A1T4KZ25"/>
<dbReference type="GO" id="GO:0071973">
    <property type="term" value="P:bacterial-type flagellum-dependent cell motility"/>
    <property type="evidence" value="ECO:0007669"/>
    <property type="project" value="InterPro"/>
</dbReference>
<gene>
    <name evidence="5" type="ORF">SAMN02745149_01393</name>
</gene>
<dbReference type="GeneID" id="78316690"/>
<evidence type="ECO:0000313" key="6">
    <source>
        <dbReference type="Proteomes" id="UP000190423"/>
    </source>
</evidence>
<evidence type="ECO:0000256" key="2">
    <source>
        <dbReference type="ARBA" id="ARBA00022764"/>
    </source>
</evidence>
<dbReference type="GO" id="GO:0055040">
    <property type="term" value="C:periplasmic flagellum"/>
    <property type="evidence" value="ECO:0007669"/>
    <property type="project" value="UniProtKB-SubCell"/>
</dbReference>
<evidence type="ECO:0000256" key="4">
    <source>
        <dbReference type="SAM" id="SignalP"/>
    </source>
</evidence>
<dbReference type="OrthoDB" id="341721at2"/>
<keyword evidence="2" id="KW-0574">Periplasm</keyword>
<evidence type="ECO:0000256" key="1">
    <source>
        <dbReference type="ARBA" id="ARBA00004631"/>
    </source>
</evidence>
<evidence type="ECO:0000256" key="3">
    <source>
        <dbReference type="ARBA" id="ARBA00023143"/>
    </source>
</evidence>
<organism evidence="5 6">
    <name type="scientific">Treponema porcinum</name>
    <dbReference type="NCBI Taxonomy" id="261392"/>
    <lineage>
        <taxon>Bacteria</taxon>
        <taxon>Pseudomonadati</taxon>
        <taxon>Spirochaetota</taxon>
        <taxon>Spirochaetia</taxon>
        <taxon>Spirochaetales</taxon>
        <taxon>Treponemataceae</taxon>
        <taxon>Treponema</taxon>
    </lineage>
</organism>
<accession>A0A1T4KZ25</accession>
<dbReference type="GO" id="GO:0030288">
    <property type="term" value="C:outer membrane-bounded periplasmic space"/>
    <property type="evidence" value="ECO:0007669"/>
    <property type="project" value="InterPro"/>
</dbReference>
<dbReference type="STRING" id="261392.SAMN02745149_01393"/>
<dbReference type="InterPro" id="IPR006714">
    <property type="entry name" value="FlaA"/>
</dbReference>
<comment type="subcellular location">
    <subcellularLocation>
        <location evidence="1">Periplasmic flagellum</location>
    </subcellularLocation>
</comment>
<protein>
    <submittedName>
        <fullName evidence="5">Flagellar filament outer layer protein Flaa</fullName>
    </submittedName>
</protein>
<evidence type="ECO:0000313" key="5">
    <source>
        <dbReference type="EMBL" id="SJZ47598.1"/>
    </source>
</evidence>
<name>A0A1T4KZ25_TREPO</name>
<dbReference type="EMBL" id="FUWG01000009">
    <property type="protein sequence ID" value="SJZ47598.1"/>
    <property type="molecule type" value="Genomic_DNA"/>
</dbReference>
<feature type="chain" id="PRO_5013250461" evidence="4">
    <location>
        <begin position="24"/>
        <end position="244"/>
    </location>
</feature>
<keyword evidence="5" id="KW-0282">Flagellum</keyword>
<reference evidence="5 6" key="1">
    <citation type="submission" date="2017-02" db="EMBL/GenBank/DDBJ databases">
        <authorList>
            <person name="Peterson S.W."/>
        </authorList>
    </citation>
    <scope>NUCLEOTIDE SEQUENCE [LARGE SCALE GENOMIC DNA]</scope>
    <source>
        <strain evidence="5 6">ATCC BAA-908</strain>
    </source>
</reference>
<keyword evidence="5" id="KW-0966">Cell projection</keyword>